<dbReference type="Pfam" id="PF00069">
    <property type="entry name" value="Pkinase"/>
    <property type="match status" value="1"/>
</dbReference>
<name>A0A4Y6PP49_PERCE</name>
<dbReference type="SUPFAM" id="SSF56112">
    <property type="entry name" value="Protein kinase-like (PK-like)"/>
    <property type="match status" value="1"/>
</dbReference>
<keyword evidence="6" id="KW-0812">Transmembrane</keyword>
<accession>A0A4Y6PP49</accession>
<evidence type="ECO:0000259" key="7">
    <source>
        <dbReference type="PROSITE" id="PS50011"/>
    </source>
</evidence>
<evidence type="ECO:0000256" key="2">
    <source>
        <dbReference type="ARBA" id="ARBA00022741"/>
    </source>
</evidence>
<feature type="region of interest" description="Disordered" evidence="5">
    <location>
        <begin position="350"/>
        <end position="400"/>
    </location>
</feature>
<dbReference type="GO" id="GO:0005524">
    <property type="term" value="F:ATP binding"/>
    <property type="evidence" value="ECO:0007669"/>
    <property type="project" value="UniProtKB-KW"/>
</dbReference>
<reference evidence="8 9" key="1">
    <citation type="submission" date="2019-06" db="EMBL/GenBank/DDBJ databases">
        <title>Persicimonas caeni gen. nov., sp. nov., a predatory bacterium isolated from solar saltern.</title>
        <authorList>
            <person name="Wang S."/>
        </authorList>
    </citation>
    <scope>NUCLEOTIDE SEQUENCE [LARGE SCALE GENOMIC DNA]</scope>
    <source>
        <strain evidence="8 9">YN101</strain>
    </source>
</reference>
<evidence type="ECO:0000256" key="5">
    <source>
        <dbReference type="SAM" id="MobiDB-lite"/>
    </source>
</evidence>
<keyword evidence="3 8" id="KW-0418">Kinase</keyword>
<evidence type="ECO:0000256" key="6">
    <source>
        <dbReference type="SAM" id="Phobius"/>
    </source>
</evidence>
<dbReference type="InterPro" id="IPR011009">
    <property type="entry name" value="Kinase-like_dom_sf"/>
</dbReference>
<keyword evidence="2" id="KW-0547">Nucleotide-binding</keyword>
<evidence type="ECO:0000256" key="1">
    <source>
        <dbReference type="ARBA" id="ARBA00022679"/>
    </source>
</evidence>
<feature type="compositionally biased region" description="Gly residues" evidence="5">
    <location>
        <begin position="370"/>
        <end position="382"/>
    </location>
</feature>
<dbReference type="GO" id="GO:0004674">
    <property type="term" value="F:protein serine/threonine kinase activity"/>
    <property type="evidence" value="ECO:0007669"/>
    <property type="project" value="UniProtKB-KW"/>
</dbReference>
<protein>
    <submittedName>
        <fullName evidence="8">Serine/threonine protein kinase</fullName>
    </submittedName>
</protein>
<feature type="compositionally biased region" description="Low complexity" evidence="5">
    <location>
        <begin position="485"/>
        <end position="494"/>
    </location>
</feature>
<dbReference type="PANTHER" id="PTHR43289:SF34">
    <property type="entry name" value="SERINE_THREONINE-PROTEIN KINASE YBDM-RELATED"/>
    <property type="match status" value="1"/>
</dbReference>
<evidence type="ECO:0000256" key="3">
    <source>
        <dbReference type="ARBA" id="ARBA00022777"/>
    </source>
</evidence>
<evidence type="ECO:0000313" key="9">
    <source>
        <dbReference type="Proteomes" id="UP000315995"/>
    </source>
</evidence>
<dbReference type="PROSITE" id="PS50011">
    <property type="entry name" value="PROTEIN_KINASE_DOM"/>
    <property type="match status" value="1"/>
</dbReference>
<feature type="region of interest" description="Disordered" evidence="5">
    <location>
        <begin position="414"/>
        <end position="506"/>
    </location>
</feature>
<dbReference type="RefSeq" id="WP_141196602.1">
    <property type="nucleotide sequence ID" value="NZ_CP041186.1"/>
</dbReference>
<dbReference type="PANTHER" id="PTHR43289">
    <property type="entry name" value="MITOGEN-ACTIVATED PROTEIN KINASE KINASE KINASE 20-RELATED"/>
    <property type="match status" value="1"/>
</dbReference>
<dbReference type="InterPro" id="IPR000719">
    <property type="entry name" value="Prot_kinase_dom"/>
</dbReference>
<keyword evidence="4" id="KW-0067">ATP-binding</keyword>
<feature type="domain" description="Protein kinase" evidence="7">
    <location>
        <begin position="6"/>
        <end position="281"/>
    </location>
</feature>
<dbReference type="Gene3D" id="3.30.200.20">
    <property type="entry name" value="Phosphorylase Kinase, domain 1"/>
    <property type="match status" value="1"/>
</dbReference>
<keyword evidence="6" id="KW-1133">Transmembrane helix</keyword>
<dbReference type="OrthoDB" id="9801841at2"/>
<gene>
    <name evidence="8" type="ORF">FIV42_04960</name>
</gene>
<proteinExistence type="predicted"/>
<feature type="compositionally biased region" description="Low complexity" evidence="5">
    <location>
        <begin position="437"/>
        <end position="476"/>
    </location>
</feature>
<evidence type="ECO:0000256" key="4">
    <source>
        <dbReference type="ARBA" id="ARBA00022840"/>
    </source>
</evidence>
<organism evidence="8 9">
    <name type="scientific">Persicimonas caeni</name>
    <dbReference type="NCBI Taxonomy" id="2292766"/>
    <lineage>
        <taxon>Bacteria</taxon>
        <taxon>Deltaproteobacteria</taxon>
        <taxon>Bradymonadales</taxon>
        <taxon>Bradymonadaceae</taxon>
        <taxon>Persicimonas</taxon>
    </lineage>
</organism>
<feature type="transmembrane region" description="Helical" evidence="6">
    <location>
        <begin position="512"/>
        <end position="532"/>
    </location>
</feature>
<keyword evidence="6" id="KW-0472">Membrane</keyword>
<dbReference type="EMBL" id="CP041186">
    <property type="protein sequence ID" value="QDG50106.1"/>
    <property type="molecule type" value="Genomic_DNA"/>
</dbReference>
<keyword evidence="9" id="KW-1185">Reference proteome</keyword>
<keyword evidence="1" id="KW-0808">Transferase</keyword>
<dbReference type="Gene3D" id="1.10.510.10">
    <property type="entry name" value="Transferase(Phosphotransferase) domain 1"/>
    <property type="match status" value="1"/>
</dbReference>
<dbReference type="AlphaFoldDB" id="A0A4Y6PP49"/>
<accession>A0A5B8Y1R3</accession>
<feature type="compositionally biased region" description="Basic residues" evidence="5">
    <location>
        <begin position="423"/>
        <end position="436"/>
    </location>
</feature>
<dbReference type="CDD" id="cd14014">
    <property type="entry name" value="STKc_PknB_like"/>
    <property type="match status" value="1"/>
</dbReference>
<keyword evidence="8" id="KW-0723">Serine/threonine-protein kinase</keyword>
<dbReference type="Proteomes" id="UP000315995">
    <property type="component" value="Chromosome"/>
</dbReference>
<evidence type="ECO:0000313" key="8">
    <source>
        <dbReference type="EMBL" id="QDG50106.1"/>
    </source>
</evidence>
<sequence length="535" mass="58711">MAQQRYQVIERIDAGGMAEVFKANSTSLQGFQKLVAIKRVLPSLTQNERFVRMFLDEAKVSLHLNHTNIVQVFDLGIADGTYFIVMEFVDGTNLKKIIQLLGERKQRLPVEQAVYIALEVCKGLAHAHQKRDQQDNHLSIVHRDISPPNVLMSREGEVKITDFGLAKAKSQAEITDPGVVKGKFGYLSPEAANGEDVDARTDIFAVGIVLWEMLAGRRLFLGKSDYDTLKQVQQAKIPPLSKYGREIPRDLQQILARSLTQDPATRYQSAEEMGRALAGFLFSHGMVVSAFDIAQLVESVLDKKDDKTTAADVAAGQEVQRELNQLMSLEEMGNLDLFMAEHYGQIAQDSEASGEYDGEGEDPRDWMDLGFGGEDFAGGFEGGEPPHGAPAGSDSDSWQEGGLQDVARATQSMQAIKGPKPDPKKKKQQAQQKRQRPQQNQRSPQQGQGRQGDALMNSGGQQSPPNPSGRGPNQQPQQPPPTQQPQPTQQQTPPVEQVPKNHQPDKQAVGKAAILLIGLLVLAILGAGAYLLTQM</sequence>